<organism evidence="3 4">
    <name type="scientific">Limulus polyphemus</name>
    <name type="common">Atlantic horseshoe crab</name>
    <dbReference type="NCBI Taxonomy" id="6850"/>
    <lineage>
        <taxon>Eukaryota</taxon>
        <taxon>Metazoa</taxon>
        <taxon>Ecdysozoa</taxon>
        <taxon>Arthropoda</taxon>
        <taxon>Chelicerata</taxon>
        <taxon>Merostomata</taxon>
        <taxon>Xiphosura</taxon>
        <taxon>Limulidae</taxon>
        <taxon>Limulus</taxon>
    </lineage>
</organism>
<dbReference type="PANTHER" id="PTHR10075:SF100">
    <property type="entry name" value="FASCICLIN-2"/>
    <property type="match status" value="1"/>
</dbReference>
<sequence length="434" mass="48630">MRPAELESSFKESSSLKYVGMFCLRVYQVSDLICLIVYQYKCFSDIAPTFKEVFRSVTIEPGSTVSLKCIATGNPLPEVRWTLDEYPIPGHLRFSVGDFVTSKAEVISFVNVTHIRVEDGGYYKCQASNDVASVFNRKKINVIGPPFVRQMGNMTTVEGKTFNVRCPAAGYPVEEIRWDHNGRRIPYNHRQRSFSNGTLIIEDVDQRSDGGQYSCVVRNQRGQRDQGKMFLDILIPPVIEPFIIPTGLEEGSRSKILCSVTKGDTPIRISWLKDEKPIPSYLEVNEAAIDDFSTFLTFPRLLLKHTGNYTCVAENKAGSTNYTAPMIIYAPPRWINEPTETSAILNHDVIINCQAEGFPQPVISWKKSIGSLSSDYVTIRTNAHINVMVNGSLAIRKVERSDAGFYMCQAANEIESGLSTVIRLHVKGTKCIVL</sequence>
<feature type="domain" description="Ig-like" evidence="2">
    <location>
        <begin position="237"/>
        <end position="323"/>
    </location>
</feature>
<proteinExistence type="predicted"/>
<feature type="domain" description="Ig-like" evidence="2">
    <location>
        <begin position="48"/>
        <end position="141"/>
    </location>
</feature>
<dbReference type="SMART" id="SM00408">
    <property type="entry name" value="IGc2"/>
    <property type="match status" value="4"/>
</dbReference>
<dbReference type="InterPro" id="IPR007110">
    <property type="entry name" value="Ig-like_dom"/>
</dbReference>
<dbReference type="SMART" id="SM00409">
    <property type="entry name" value="IG"/>
    <property type="match status" value="4"/>
</dbReference>
<feature type="domain" description="Ig-like" evidence="2">
    <location>
        <begin position="325"/>
        <end position="419"/>
    </location>
</feature>
<dbReference type="Proteomes" id="UP000694941">
    <property type="component" value="Unplaced"/>
</dbReference>
<dbReference type="RefSeq" id="XP_022235066.1">
    <property type="nucleotide sequence ID" value="XM_022379358.1"/>
</dbReference>
<dbReference type="InterPro" id="IPR013783">
    <property type="entry name" value="Ig-like_fold"/>
</dbReference>
<feature type="domain" description="Ig-like" evidence="2">
    <location>
        <begin position="145"/>
        <end position="230"/>
    </location>
</feature>
<dbReference type="Gene3D" id="2.60.40.10">
    <property type="entry name" value="Immunoglobulins"/>
    <property type="match status" value="4"/>
</dbReference>
<accession>A0ABM1RUL1</accession>
<dbReference type="InterPro" id="IPR003598">
    <property type="entry name" value="Ig_sub2"/>
</dbReference>
<dbReference type="PANTHER" id="PTHR10075">
    <property type="entry name" value="BASIGIN RELATED"/>
    <property type="match status" value="1"/>
</dbReference>
<dbReference type="Pfam" id="PF07679">
    <property type="entry name" value="I-set"/>
    <property type="match status" value="1"/>
</dbReference>
<dbReference type="Pfam" id="PF13927">
    <property type="entry name" value="Ig_3"/>
    <property type="match status" value="3"/>
</dbReference>
<name>A0ABM1RUL1_LIMPO</name>
<evidence type="ECO:0000313" key="3">
    <source>
        <dbReference type="Proteomes" id="UP000694941"/>
    </source>
</evidence>
<protein>
    <submittedName>
        <fullName evidence="4">Down syndrome cell adhesion molecule-like protein Dscam2</fullName>
    </submittedName>
</protein>
<evidence type="ECO:0000256" key="1">
    <source>
        <dbReference type="ARBA" id="ARBA00023319"/>
    </source>
</evidence>
<dbReference type="InterPro" id="IPR003599">
    <property type="entry name" value="Ig_sub"/>
</dbReference>
<dbReference type="CDD" id="cd20956">
    <property type="entry name" value="IgI_4_Dscam"/>
    <property type="match status" value="1"/>
</dbReference>
<reference evidence="4" key="1">
    <citation type="submission" date="2025-08" db="UniProtKB">
        <authorList>
            <consortium name="RefSeq"/>
        </authorList>
    </citation>
    <scope>IDENTIFICATION</scope>
    <source>
        <tissue evidence="4">Muscle</tissue>
    </source>
</reference>
<keyword evidence="1" id="KW-0393">Immunoglobulin domain</keyword>
<dbReference type="InterPro" id="IPR013098">
    <property type="entry name" value="Ig_I-set"/>
</dbReference>
<dbReference type="InterPro" id="IPR036179">
    <property type="entry name" value="Ig-like_dom_sf"/>
</dbReference>
<gene>
    <name evidence="4" type="primary">LOC106475170</name>
</gene>
<keyword evidence="3" id="KW-1185">Reference proteome</keyword>
<evidence type="ECO:0000259" key="2">
    <source>
        <dbReference type="PROSITE" id="PS50835"/>
    </source>
</evidence>
<evidence type="ECO:0000313" key="4">
    <source>
        <dbReference type="RefSeq" id="XP_022235066.1"/>
    </source>
</evidence>
<dbReference type="SUPFAM" id="SSF48726">
    <property type="entry name" value="Immunoglobulin"/>
    <property type="match status" value="4"/>
</dbReference>
<dbReference type="CDD" id="cd20958">
    <property type="entry name" value="IgI_5_Dscam"/>
    <property type="match status" value="1"/>
</dbReference>
<dbReference type="PROSITE" id="PS50835">
    <property type="entry name" value="IG_LIKE"/>
    <property type="match status" value="4"/>
</dbReference>
<dbReference type="GeneID" id="106475170"/>